<dbReference type="InterPro" id="IPR050685">
    <property type="entry name" value="LDLR"/>
</dbReference>
<gene>
    <name evidence="22" type="primary">LOC111129944</name>
</gene>
<feature type="disulfide bond" evidence="12">
    <location>
        <begin position="710"/>
        <end position="748"/>
    </location>
</feature>
<evidence type="ECO:0000256" key="5">
    <source>
        <dbReference type="ARBA" id="ARBA00022801"/>
    </source>
</evidence>
<keyword evidence="6 14" id="KW-0720">Serine protease</keyword>
<feature type="disulfide bond" evidence="13">
    <location>
        <begin position="1544"/>
        <end position="1562"/>
    </location>
</feature>
<dbReference type="GO" id="GO:0006508">
    <property type="term" value="P:proteolysis"/>
    <property type="evidence" value="ECO:0007669"/>
    <property type="project" value="UniProtKB-KW"/>
</dbReference>
<feature type="region of interest" description="Disordered" evidence="15">
    <location>
        <begin position="100"/>
        <end position="122"/>
    </location>
</feature>
<evidence type="ECO:0000256" key="11">
    <source>
        <dbReference type="ARBA" id="ARBA00023180"/>
    </source>
</evidence>
<dbReference type="PROSITE" id="PS50060">
    <property type="entry name" value="MAM_2"/>
    <property type="match status" value="3"/>
</dbReference>
<feature type="transmembrane region" description="Helical" evidence="16">
    <location>
        <begin position="131"/>
        <end position="155"/>
    </location>
</feature>
<dbReference type="Pfam" id="PF00629">
    <property type="entry name" value="MAM"/>
    <property type="match status" value="3"/>
</dbReference>
<dbReference type="PROSITE" id="PS50024">
    <property type="entry name" value="SEA"/>
    <property type="match status" value="1"/>
</dbReference>
<feature type="compositionally biased region" description="Polar residues" evidence="15">
    <location>
        <begin position="283"/>
        <end position="295"/>
    </location>
</feature>
<protein>
    <submittedName>
        <fullName evidence="22">Uncharacterized protein LOC111129944 isoform X1</fullName>
    </submittedName>
</protein>
<feature type="domain" description="SEA" evidence="17">
    <location>
        <begin position="167"/>
        <end position="280"/>
    </location>
</feature>
<evidence type="ECO:0000256" key="13">
    <source>
        <dbReference type="PROSITE-ProRule" id="PRU00124"/>
    </source>
</evidence>
<feature type="disulfide bond" evidence="12">
    <location>
        <begin position="1187"/>
        <end position="1225"/>
    </location>
</feature>
<proteinExistence type="predicted"/>
<feature type="domain" description="FZ" evidence="18">
    <location>
        <begin position="901"/>
        <end position="1025"/>
    </location>
</feature>
<dbReference type="InterPro" id="IPR018114">
    <property type="entry name" value="TRYPSIN_HIS"/>
</dbReference>
<feature type="domain" description="MAM" evidence="19">
    <location>
        <begin position="2400"/>
        <end position="2570"/>
    </location>
</feature>
<dbReference type="InterPro" id="IPR023415">
    <property type="entry name" value="LDLR_class-A_CS"/>
</dbReference>
<dbReference type="CDD" id="cd07066">
    <property type="entry name" value="CRD_FZ"/>
    <property type="match status" value="8"/>
</dbReference>
<dbReference type="PROSITE" id="PS00135">
    <property type="entry name" value="TRYPSIN_SER"/>
    <property type="match status" value="1"/>
</dbReference>
<dbReference type="InterPro" id="IPR001254">
    <property type="entry name" value="Trypsin_dom"/>
</dbReference>
<keyword evidence="2 14" id="KW-0645">Protease</keyword>
<feature type="domain" description="FZ" evidence="18">
    <location>
        <begin position="535"/>
        <end position="671"/>
    </location>
</feature>
<dbReference type="SMART" id="SM00192">
    <property type="entry name" value="LDLa"/>
    <property type="match status" value="7"/>
</dbReference>
<dbReference type="InterPro" id="IPR036790">
    <property type="entry name" value="Frizzled_dom_sf"/>
</dbReference>
<dbReference type="Pfam" id="PF00089">
    <property type="entry name" value="Trypsin"/>
    <property type="match status" value="1"/>
</dbReference>
<comment type="caution">
    <text evidence="13">Lacks conserved residue(s) required for the propagation of feature annotation.</text>
</comment>
<dbReference type="CDD" id="cd06263">
    <property type="entry name" value="MAM"/>
    <property type="match status" value="1"/>
</dbReference>
<keyword evidence="7" id="KW-0735">Signal-anchor</keyword>
<sequence>MEFRCDPTCKKNDHGQLSRSISEETEVRQRKYKLSSSSTPSPLEENKGFSNGFYHKNITIGAEESTANGGKEAPAFDNLAYASHDDDNVFKPTTDIYYDPSSLQRNQKGHKTRVESAREEKVPKKKGEKSCLVLLFVLTLLGLLAGTAVIVYVQLFKEKSPTPSTTPSQSVILVGSITLEEEWNEDLRNSTSAIFNVTAANISLEMDSIMQSGNMSQIYINTKVLSFSPGSVVTNLEIYFRPDYGSKFKTIKELAETSEFQIIRASKEGYTSLSIQSVNLTGEIGTSTSSPLTQASTTISVTSISTEPSSSSSTETSTFSSTSTTSTASHSTTTSEPKITTPEPTQTTTTTTPQPTTTTPEPTTTTTPEPTITPEPTTTTTTHEPTTTTHEPTTTTPEPTTTTPEPTTTTPEPTTTTTTPKPTTTPEPTTTTTPEPTTMTPEPTTTTTPEPTTTTPEPTTTTPEPTTTTTTPKPTTTPEPTTTTTPDPTTTTPEPTTTTTPEPTTTTTTPESTTITRDITTTTILVPSTTKSTTSKPGECIPLEVEACQALGRTTTVFPNILNQTNMQETLTVLEIFKMQSCSNNAMLYICDMLYPRCDEQSLPCSDSCWSVQRECGNNLELAKEKYCNLLPKMDCIGSPVTSTTYPTTTTSITTTTSLPPSSTIGLCLELQVPECRALGHTSVSFPNMFQQNSIDAALEYFNTYKNQTCSTSSMYYLCNLFFPKCDPSSGSIKYACQDHCYSISVSCPSVQLTGPSYCPLLPNGGCEPLYKEPVTTTPQPDLCLTLEIPECQAVGHKFYSFPNVYGHQSITEAMGYFNLFKNQSCSASSMFYICNMMFPQCNPSSGHMSYVCRDHCQSVSVSCPSLQLADPTYCGQLPTSVCVPKYPEPETTTSEPEITTTPDLCLTLEVPECQAVGHISFTFPNIFNHNSLGEAMGYFNLFKNQSCSASSMYYICNMLFPKCNTTSGLLSYPCKDYCSETYASCPTVQIAGPSYCEVLPKSVCEPSYIDPEATTQQPDLCLTLEIPECQAVGHTFYSFPNAFGHNSVEQVMGYFNLFKNQSCSASSMFYICNMLFPQCNPSSGLMTYVCRDHCQSVSVSCPSLQLADATLYCGQLPTSVCVPKYQEPVTTTSEPEITTTLGLCFPISVPECLTVNHTYFTLPNAFGDVTVENALKRFQMYKNESCSDRSMFYLCNFVFPSCNILTGEMTNACQSLCNEARASCPNQSIATPLICDSLPIAGCVGKEGVCRTVPAPECTALGLHDTSLPNVFNHTDLTAAKAFFDTFNNQSCSPRAVYYTCLMVFPLCDKRTGTTRIPCQEDCLAVNSECGAKTQLANLNYCMKLPTKSSGLCEPIPNTLTTAFTSTTSAPPDLCTPLPVPECQAVGHRSTLLPNAFGHQTINDALQVFNSNKAGACSSNAMYYLCNLLFPVCEEGIKRNPCGSFCQSVQAECGEGFVFAQQTYCGSLPNTQCVSSAPEIPTTTAESTTTTKPRTNCSATNQYTCVSDGECIMKEWWCDGEPDCEDQSDEANCSSCSSNQFACLDGTCVPANERCNKVATCPDQSDERNCVSLSTQSVLELPYQGLRLPLCYQSWSNDYGPELCSSLGLGNFTNALSVQIFSYKYVHLDSNGAVPSYLGNLYSSSDCPNGMAVAVRCEPRGCGQRIVGSSQVGFIVGGNDAVPGHWPWQVSVQLKLPGGTTKHICGGSLISPNFILTATHCLSYLADRNIRVGATNRAVAEVTQRQYEIKRVIKVKENFLQYGPGDITLFELNETVQFTPYIQPICLPEPDEKFSETSICYATGWGYTTPGDNTYSTMLKELKMRLWSTSKCNSTTHWNGNITDSYLCAGYEYNLKSVCTGDSGGPLVCKNNAGIWKLVGISSYVAINCSAPHLPNVFTDVTHYLPWIKSQTECKFQCDNGRCLFDSGMLCNRQNDCGDNSDETRLCKISVNCTFDDDYLCGYNTTGFIWNYGAENSQTQSSFPWTDHTIGHYPGHFMFGRKYDQSSEASLVSPQFRVTSQACVRFYYNRRGDTRDNMVVRTWEYSPSGIAVSDTAYLLGIGIYPDQWKLGYFDLSAGTYHLEFTCTELLKTAIDDISVVPGLCSQSVCDADMYRCADDQANPVCLPQSSICNVVVECNKDESNCHANNTRYACDFENAVHCGISQTTNDKGEFLMTNGSYLKNKVLYEDAFNEHTNNDSNGWMLFALTNLHHLIGDSVQMTQRLFLDNQTFCLSFYYQARTDMTFKVSLESKGVVYDLWNFTDRNTTDWKKAQIQLPLVISGILSYQLVRTAPSSNKYYKPHMAIDDISIFPGICPAYVCPVGTTKCASENYCYLSRQRCDRNTDCPDESDEANCSCAVNEFSCQNGRCIPQTSACDKTVDCLDKSDEGSVCDSLRSMTCTFETAFSCGYISNEGHYTWRRQSGATQSFYTGPVADHTLGDTTGNYFYVEGNDGKRGDIAVLTTPTVTTGLGQSLSFYYHILTENSFTVIQSEGLSVIAQLPGGQSQLMWWRNRTSSNSWEYACVDLPNNTQLNIQFVTRRIGLDNQNIFDADVAIDDIALLLLPCSGDAVVTEPVSTTTTPDCGFRCDNGFCIESTQRCDGIGDCRNSEDEINCPS</sequence>
<dbReference type="PROSITE" id="PS01209">
    <property type="entry name" value="LDLRA_1"/>
    <property type="match status" value="4"/>
</dbReference>
<dbReference type="Gene3D" id="2.60.120.200">
    <property type="match status" value="3"/>
</dbReference>
<keyword evidence="11" id="KW-0325">Glycoprotein</keyword>
<dbReference type="RefSeq" id="XP_022332209.1">
    <property type="nucleotide sequence ID" value="XM_022476501.1"/>
</dbReference>
<dbReference type="PANTHER" id="PTHR24270">
    <property type="entry name" value="LOW-DENSITY LIPOPROTEIN RECEPTOR-RELATED"/>
    <property type="match status" value="1"/>
</dbReference>
<feature type="disulfide bond" evidence="13">
    <location>
        <begin position="2366"/>
        <end position="2384"/>
    </location>
</feature>
<dbReference type="Gene3D" id="2.40.10.10">
    <property type="entry name" value="Trypsin-like serine proteases"/>
    <property type="match status" value="1"/>
</dbReference>
<organism evidence="21 22">
    <name type="scientific">Crassostrea virginica</name>
    <name type="common">Eastern oyster</name>
    <dbReference type="NCBI Taxonomy" id="6565"/>
    <lineage>
        <taxon>Eukaryota</taxon>
        <taxon>Metazoa</taxon>
        <taxon>Spiralia</taxon>
        <taxon>Lophotrochozoa</taxon>
        <taxon>Mollusca</taxon>
        <taxon>Bivalvia</taxon>
        <taxon>Autobranchia</taxon>
        <taxon>Pteriomorphia</taxon>
        <taxon>Ostreida</taxon>
        <taxon>Ostreoidea</taxon>
        <taxon>Ostreidae</taxon>
        <taxon>Crassostrea</taxon>
    </lineage>
</organism>
<feature type="domain" description="FZ" evidence="18">
    <location>
        <begin position="1246"/>
        <end position="1379"/>
    </location>
</feature>
<evidence type="ECO:0000259" key="20">
    <source>
        <dbReference type="PROSITE" id="PS50240"/>
    </source>
</evidence>
<accession>A0A8B8DXH9</accession>
<dbReference type="PROSITE" id="PS00134">
    <property type="entry name" value="TRYPSIN_HIS"/>
    <property type="match status" value="1"/>
</dbReference>
<dbReference type="InterPro" id="IPR036055">
    <property type="entry name" value="LDL_receptor-like_sf"/>
</dbReference>
<dbReference type="Pfam" id="PF00057">
    <property type="entry name" value="Ldl_recept_a"/>
    <property type="match status" value="3"/>
</dbReference>
<evidence type="ECO:0000313" key="22">
    <source>
        <dbReference type="RefSeq" id="XP_022332209.1"/>
    </source>
</evidence>
<feature type="disulfide bond" evidence="12">
    <location>
        <begin position="948"/>
        <end position="986"/>
    </location>
</feature>
<dbReference type="InterPro" id="IPR036364">
    <property type="entry name" value="SEA_dom_sf"/>
</dbReference>
<dbReference type="InterPro" id="IPR009003">
    <property type="entry name" value="Peptidase_S1_PA"/>
</dbReference>
<feature type="domain" description="Peptidase S1" evidence="20">
    <location>
        <begin position="1676"/>
        <end position="1914"/>
    </location>
</feature>
<keyword evidence="4" id="KW-0677">Repeat</keyword>
<dbReference type="SUPFAM" id="SSF50494">
    <property type="entry name" value="Trypsin-like serine proteases"/>
    <property type="match status" value="1"/>
</dbReference>
<feature type="disulfide bond" evidence="13">
    <location>
        <begin position="1519"/>
        <end position="1534"/>
    </location>
</feature>
<dbReference type="SMART" id="SM00063">
    <property type="entry name" value="FRI"/>
    <property type="match status" value="2"/>
</dbReference>
<feature type="domain" description="FZ" evidence="18">
    <location>
        <begin position="1140"/>
        <end position="1254"/>
    </location>
</feature>
<dbReference type="SUPFAM" id="SSF56487">
    <property type="entry name" value="SRCR-like"/>
    <property type="match status" value="1"/>
</dbReference>
<dbReference type="Gene3D" id="4.10.400.10">
    <property type="entry name" value="Low-density Lipoprotein Receptor"/>
    <property type="match status" value="6"/>
</dbReference>
<feature type="compositionally biased region" description="Basic and acidic residues" evidence="15">
    <location>
        <begin position="1"/>
        <end position="29"/>
    </location>
</feature>
<dbReference type="SUPFAM" id="SSF82671">
    <property type="entry name" value="SEA domain"/>
    <property type="match status" value="1"/>
</dbReference>
<evidence type="ECO:0000256" key="7">
    <source>
        <dbReference type="ARBA" id="ARBA00022968"/>
    </source>
</evidence>
<dbReference type="PANTHER" id="PTHR24270:SF62">
    <property type="entry name" value="LOW-DENSITY LIPOPROTEIN RECEPTOR-RELATED PROTEIN 2"/>
    <property type="match status" value="1"/>
</dbReference>
<evidence type="ECO:0000313" key="21">
    <source>
        <dbReference type="Proteomes" id="UP000694844"/>
    </source>
</evidence>
<dbReference type="SUPFAM" id="SSF63501">
    <property type="entry name" value="Frizzled cysteine-rich domain"/>
    <property type="match status" value="8"/>
</dbReference>
<dbReference type="Proteomes" id="UP000694844">
    <property type="component" value="Chromosome 1"/>
</dbReference>
<keyword evidence="21" id="KW-1185">Reference proteome</keyword>
<dbReference type="SUPFAM" id="SSF49899">
    <property type="entry name" value="Concanavalin A-like lectins/glucanases"/>
    <property type="match status" value="3"/>
</dbReference>
<evidence type="ECO:0000256" key="15">
    <source>
        <dbReference type="SAM" id="MobiDB-lite"/>
    </source>
</evidence>
<dbReference type="OrthoDB" id="10061449at2759"/>
<evidence type="ECO:0000256" key="6">
    <source>
        <dbReference type="ARBA" id="ARBA00022825"/>
    </source>
</evidence>
<feature type="disulfide bond" evidence="12">
    <location>
        <begin position="1064"/>
        <end position="1102"/>
    </location>
</feature>
<feature type="disulfide bond" evidence="13">
    <location>
        <begin position="2359"/>
        <end position="2371"/>
    </location>
</feature>
<evidence type="ECO:0000259" key="18">
    <source>
        <dbReference type="PROSITE" id="PS50038"/>
    </source>
</evidence>
<keyword evidence="10 13" id="KW-1015">Disulfide bond</keyword>
<reference evidence="22" key="2">
    <citation type="submission" date="2025-08" db="UniProtKB">
        <authorList>
            <consortium name="RefSeq"/>
        </authorList>
    </citation>
    <scope>IDENTIFICATION</scope>
    <source>
        <tissue evidence="22">Whole sample</tissue>
    </source>
</reference>
<dbReference type="GeneID" id="111129944"/>
<evidence type="ECO:0000256" key="10">
    <source>
        <dbReference type="ARBA" id="ARBA00023157"/>
    </source>
</evidence>
<dbReference type="InterPro" id="IPR002172">
    <property type="entry name" value="LDrepeatLR_classA_rpt"/>
</dbReference>
<feature type="disulfide bond" evidence="12">
    <location>
        <begin position="1293"/>
        <end position="1331"/>
    </location>
</feature>
<reference evidence="21" key="1">
    <citation type="submission" date="2024-06" db="UniProtKB">
        <authorList>
            <consortium name="RefSeq"/>
        </authorList>
    </citation>
    <scope>NUCLEOTIDE SEQUENCE [LARGE SCALE GENOMIC DNA]</scope>
</reference>
<feature type="compositionally biased region" description="Low complexity" evidence="15">
    <location>
        <begin position="34"/>
        <end position="43"/>
    </location>
</feature>
<feature type="domain" description="FZ" evidence="18">
    <location>
        <begin position="779"/>
        <end position="909"/>
    </location>
</feature>
<dbReference type="InterPro" id="IPR020067">
    <property type="entry name" value="Frizzled_dom"/>
</dbReference>
<dbReference type="GO" id="GO:0004252">
    <property type="term" value="F:serine-type endopeptidase activity"/>
    <property type="evidence" value="ECO:0007669"/>
    <property type="project" value="InterPro"/>
</dbReference>
<evidence type="ECO:0000259" key="17">
    <source>
        <dbReference type="PROSITE" id="PS50024"/>
    </source>
</evidence>
<keyword evidence="3 16" id="KW-0812">Transmembrane</keyword>
<feature type="disulfide bond" evidence="13">
    <location>
        <begin position="2602"/>
        <end position="2617"/>
    </location>
</feature>
<dbReference type="Pfam" id="PF01392">
    <property type="entry name" value="Fz"/>
    <property type="match status" value="8"/>
</dbReference>
<evidence type="ECO:0000256" key="16">
    <source>
        <dbReference type="SAM" id="Phobius"/>
    </source>
</evidence>
<feature type="region of interest" description="Disordered" evidence="15">
    <location>
        <begin position="283"/>
        <end position="520"/>
    </location>
</feature>
<feature type="compositionally biased region" description="Basic and acidic residues" evidence="15">
    <location>
        <begin position="112"/>
        <end position="122"/>
    </location>
</feature>
<dbReference type="PROSITE" id="PS50038">
    <property type="entry name" value="FZ"/>
    <property type="match status" value="8"/>
</dbReference>
<dbReference type="Gene3D" id="3.30.70.960">
    <property type="entry name" value="SEA domain"/>
    <property type="match status" value="1"/>
</dbReference>
<feature type="region of interest" description="Disordered" evidence="15">
    <location>
        <begin position="1"/>
        <end position="48"/>
    </location>
</feature>
<keyword evidence="5 14" id="KW-0378">Hydrolase</keyword>
<evidence type="ECO:0000256" key="14">
    <source>
        <dbReference type="RuleBase" id="RU363034"/>
    </source>
</evidence>
<dbReference type="KEGG" id="cvn:111129944"/>
<evidence type="ECO:0000256" key="9">
    <source>
        <dbReference type="ARBA" id="ARBA00023136"/>
    </source>
</evidence>
<evidence type="ECO:0000256" key="3">
    <source>
        <dbReference type="ARBA" id="ARBA00022692"/>
    </source>
</evidence>
<feature type="domain" description="MAM" evidence="19">
    <location>
        <begin position="1952"/>
        <end position="2107"/>
    </location>
</feature>
<dbReference type="PRINTS" id="PR00261">
    <property type="entry name" value="LDLRECEPTOR"/>
</dbReference>
<feature type="domain" description="FZ" evidence="18">
    <location>
        <begin position="1017"/>
        <end position="1125"/>
    </location>
</feature>
<dbReference type="InterPro" id="IPR043504">
    <property type="entry name" value="Peptidase_S1_PA_chymotrypsin"/>
</dbReference>
<evidence type="ECO:0000259" key="19">
    <source>
        <dbReference type="PROSITE" id="PS50060"/>
    </source>
</evidence>
<dbReference type="InterPro" id="IPR000082">
    <property type="entry name" value="SEA_dom"/>
</dbReference>
<dbReference type="InterPro" id="IPR036772">
    <property type="entry name" value="SRCR-like_dom_sf"/>
</dbReference>
<keyword evidence="9 16" id="KW-0472">Membrane</keyword>
<dbReference type="SMART" id="SM00020">
    <property type="entry name" value="Tryp_SPc"/>
    <property type="match status" value="1"/>
</dbReference>
<evidence type="ECO:0000256" key="12">
    <source>
        <dbReference type="PROSITE-ProRule" id="PRU00090"/>
    </source>
</evidence>
<evidence type="ECO:0000256" key="4">
    <source>
        <dbReference type="ARBA" id="ARBA00022737"/>
    </source>
</evidence>
<dbReference type="CDD" id="cd00112">
    <property type="entry name" value="LDLa"/>
    <property type="match status" value="6"/>
</dbReference>
<feature type="compositionally biased region" description="Low complexity" evidence="15">
    <location>
        <begin position="296"/>
        <end position="520"/>
    </location>
</feature>
<evidence type="ECO:0000256" key="2">
    <source>
        <dbReference type="ARBA" id="ARBA00022670"/>
    </source>
</evidence>
<dbReference type="PROSITE" id="PS50240">
    <property type="entry name" value="TRYPSIN_DOM"/>
    <property type="match status" value="1"/>
</dbReference>
<feature type="disulfide bond" evidence="12">
    <location>
        <begin position="826"/>
        <end position="864"/>
    </location>
</feature>
<dbReference type="Pfam" id="PF01390">
    <property type="entry name" value="SEA"/>
    <property type="match status" value="1"/>
</dbReference>
<name>A0A8B8DXH9_CRAVI</name>
<keyword evidence="8 16" id="KW-1133">Transmembrane helix</keyword>
<dbReference type="SMART" id="SM00137">
    <property type="entry name" value="MAM"/>
    <property type="match status" value="3"/>
</dbReference>
<dbReference type="FunFam" id="2.40.10.10:FF:000003">
    <property type="entry name" value="Transmembrane serine protease 3"/>
    <property type="match status" value="1"/>
</dbReference>
<dbReference type="GO" id="GO:0005886">
    <property type="term" value="C:plasma membrane"/>
    <property type="evidence" value="ECO:0007669"/>
    <property type="project" value="UniProtKB-SubCell"/>
</dbReference>
<evidence type="ECO:0000256" key="1">
    <source>
        <dbReference type="ARBA" id="ARBA00004401"/>
    </source>
</evidence>
<feature type="disulfide bond" evidence="13">
    <location>
        <begin position="2590"/>
        <end position="2608"/>
    </location>
</feature>
<feature type="disulfide bond" evidence="13">
    <location>
        <begin position="1556"/>
        <end position="1571"/>
    </location>
</feature>
<dbReference type="PROSITE" id="PS50068">
    <property type="entry name" value="LDLRA_2"/>
    <property type="match status" value="6"/>
</dbReference>
<dbReference type="InterPro" id="IPR013320">
    <property type="entry name" value="ConA-like_dom_sf"/>
</dbReference>
<dbReference type="SUPFAM" id="SSF57424">
    <property type="entry name" value="LDL receptor-like module"/>
    <property type="match status" value="6"/>
</dbReference>
<dbReference type="InterPro" id="IPR000998">
    <property type="entry name" value="MAM_dom"/>
</dbReference>
<feature type="domain" description="FZ" evidence="18">
    <location>
        <begin position="1376"/>
        <end position="1477"/>
    </location>
</feature>
<feature type="disulfide bond" evidence="13">
    <location>
        <begin position="2342"/>
        <end position="2357"/>
    </location>
</feature>
<dbReference type="CDD" id="cd00190">
    <property type="entry name" value="Tryp_SPc"/>
    <property type="match status" value="1"/>
</dbReference>
<dbReference type="Gene3D" id="1.10.2000.10">
    <property type="entry name" value="Frizzled cysteine-rich domain"/>
    <property type="match status" value="8"/>
</dbReference>
<feature type="domain" description="FZ" evidence="18">
    <location>
        <begin position="663"/>
        <end position="787"/>
    </location>
</feature>
<feature type="domain" description="MAM" evidence="19">
    <location>
        <begin position="2153"/>
        <end position="2319"/>
    </location>
</feature>
<dbReference type="GO" id="GO:0016192">
    <property type="term" value="P:vesicle-mediated transport"/>
    <property type="evidence" value="ECO:0007669"/>
    <property type="project" value="UniProtKB-ARBA"/>
</dbReference>
<feature type="disulfide bond" evidence="13">
    <location>
        <begin position="1537"/>
        <end position="1549"/>
    </location>
</feature>
<comment type="subcellular location">
    <subcellularLocation>
        <location evidence="1">Cell membrane</location>
        <topology evidence="1">Single-pass type II membrane protein</topology>
    </subcellularLocation>
</comment>
<dbReference type="InterPro" id="IPR033116">
    <property type="entry name" value="TRYPSIN_SER"/>
</dbReference>
<evidence type="ECO:0000256" key="8">
    <source>
        <dbReference type="ARBA" id="ARBA00022989"/>
    </source>
</evidence>